<proteinExistence type="predicted"/>
<reference evidence="2 3" key="1">
    <citation type="journal article" date="2016" name="Mol. Biol. Evol.">
        <title>Comparative Genomics of Early-Diverging Mushroom-Forming Fungi Provides Insights into the Origins of Lignocellulose Decay Capabilities.</title>
        <authorList>
            <person name="Nagy L.G."/>
            <person name="Riley R."/>
            <person name="Tritt A."/>
            <person name="Adam C."/>
            <person name="Daum C."/>
            <person name="Floudas D."/>
            <person name="Sun H."/>
            <person name="Yadav J.S."/>
            <person name="Pangilinan J."/>
            <person name="Larsson K.H."/>
            <person name="Matsuura K."/>
            <person name="Barry K."/>
            <person name="Labutti K."/>
            <person name="Kuo R."/>
            <person name="Ohm R.A."/>
            <person name="Bhattacharya S.S."/>
            <person name="Shirouzu T."/>
            <person name="Yoshinaga Y."/>
            <person name="Martin F.M."/>
            <person name="Grigoriev I.V."/>
            <person name="Hibbett D.S."/>
        </authorList>
    </citation>
    <scope>NUCLEOTIDE SEQUENCE [LARGE SCALE GENOMIC DNA]</scope>
    <source>
        <strain evidence="2 3">HHB9708</strain>
    </source>
</reference>
<evidence type="ECO:0000313" key="3">
    <source>
        <dbReference type="Proteomes" id="UP000076722"/>
    </source>
</evidence>
<feature type="compositionally biased region" description="Polar residues" evidence="1">
    <location>
        <begin position="1"/>
        <end position="21"/>
    </location>
</feature>
<protein>
    <submittedName>
        <fullName evidence="2">Uncharacterized protein</fullName>
    </submittedName>
</protein>
<name>A0A164SID8_9AGAM</name>
<accession>A0A164SID8</accession>
<evidence type="ECO:0000313" key="2">
    <source>
        <dbReference type="EMBL" id="KZS91512.1"/>
    </source>
</evidence>
<dbReference type="AlphaFoldDB" id="A0A164SID8"/>
<sequence>MSSEMINLPATTGAAQLSGTPNPGEPANDPLDPPIATESDIWTFNPLTLELTASWTNPDGSRSPVTIFFDQDPDFGNVGITGDLADVIGASQASLAQSRAPPVSPSAVPIRLFYVNIDPEVCASVIA</sequence>
<gene>
    <name evidence="2" type="ORF">SISNIDRAFT_456735</name>
</gene>
<evidence type="ECO:0000256" key="1">
    <source>
        <dbReference type="SAM" id="MobiDB-lite"/>
    </source>
</evidence>
<dbReference type="Proteomes" id="UP000076722">
    <property type="component" value="Unassembled WGS sequence"/>
</dbReference>
<feature type="region of interest" description="Disordered" evidence="1">
    <location>
        <begin position="1"/>
        <end position="37"/>
    </location>
</feature>
<dbReference type="EMBL" id="KV419415">
    <property type="protein sequence ID" value="KZS91512.1"/>
    <property type="molecule type" value="Genomic_DNA"/>
</dbReference>
<dbReference type="OrthoDB" id="4584900at2759"/>
<organism evidence="2 3">
    <name type="scientific">Sistotremastrum niveocremeum HHB9708</name>
    <dbReference type="NCBI Taxonomy" id="1314777"/>
    <lineage>
        <taxon>Eukaryota</taxon>
        <taxon>Fungi</taxon>
        <taxon>Dikarya</taxon>
        <taxon>Basidiomycota</taxon>
        <taxon>Agaricomycotina</taxon>
        <taxon>Agaricomycetes</taxon>
        <taxon>Sistotremastrales</taxon>
        <taxon>Sistotremastraceae</taxon>
        <taxon>Sertulicium</taxon>
        <taxon>Sertulicium niveocremeum</taxon>
    </lineage>
</organism>
<keyword evidence="3" id="KW-1185">Reference proteome</keyword>